<keyword evidence="3" id="KW-0106">Calcium</keyword>
<dbReference type="Proteomes" id="UP001321700">
    <property type="component" value="Unassembled WGS sequence"/>
</dbReference>
<feature type="region of interest" description="Disordered" evidence="5">
    <location>
        <begin position="879"/>
        <end position="901"/>
    </location>
</feature>
<dbReference type="InterPro" id="IPR038081">
    <property type="entry name" value="CalX-like_sf"/>
</dbReference>
<dbReference type="SUPFAM" id="SSF141072">
    <property type="entry name" value="CalX-like"/>
    <property type="match status" value="10"/>
</dbReference>
<feature type="domain" description="Calx-beta" evidence="6">
    <location>
        <begin position="269"/>
        <end position="366"/>
    </location>
</feature>
<protein>
    <submittedName>
        <fullName evidence="7">Retention module-containing protein</fullName>
    </submittedName>
</protein>
<organism evidence="7 8">
    <name type="scientific">Rhodoferax potami</name>
    <dbReference type="NCBI Taxonomy" id="3068338"/>
    <lineage>
        <taxon>Bacteria</taxon>
        <taxon>Pseudomonadati</taxon>
        <taxon>Pseudomonadota</taxon>
        <taxon>Betaproteobacteria</taxon>
        <taxon>Burkholderiales</taxon>
        <taxon>Comamonadaceae</taxon>
        <taxon>Rhodoferax</taxon>
    </lineage>
</organism>
<feature type="domain" description="Calx-beta" evidence="6">
    <location>
        <begin position="892"/>
        <end position="996"/>
    </location>
</feature>
<dbReference type="PANTHER" id="PTHR11878">
    <property type="entry name" value="SODIUM/CALCIUM EXCHANGER"/>
    <property type="match status" value="1"/>
</dbReference>
<dbReference type="InterPro" id="IPR047777">
    <property type="entry name" value="LapA-like_RM"/>
</dbReference>
<feature type="domain" description="Calx-beta" evidence="6">
    <location>
        <begin position="1022"/>
        <end position="1121"/>
    </location>
</feature>
<keyword evidence="4" id="KW-0406">Ion transport</keyword>
<dbReference type="Gene3D" id="2.60.40.2030">
    <property type="match status" value="10"/>
</dbReference>
<reference evidence="7 8" key="1">
    <citation type="submission" date="2023-08" db="EMBL/GenBank/DDBJ databases">
        <title>Rhodoferax potami sp. nov. and Rhodoferax mekongensis sp. nov., isolated from the Mekong River in Thailand.</title>
        <authorList>
            <person name="Kitikhun S."/>
            <person name="Charoenyingcharoen P."/>
            <person name="Siriarchawattana P."/>
            <person name="Likhitrattanapisal S."/>
            <person name="Nilsakha T."/>
            <person name="Chanpet A."/>
            <person name="Rattanawaree P."/>
            <person name="Ingsriswang S."/>
        </authorList>
    </citation>
    <scope>NUCLEOTIDE SEQUENCE [LARGE SCALE GENOMIC DNA]</scope>
    <source>
        <strain evidence="7 8">TBRC 17660</strain>
    </source>
</reference>
<feature type="region of interest" description="Disordered" evidence="5">
    <location>
        <begin position="630"/>
        <end position="654"/>
    </location>
</feature>
<evidence type="ECO:0000256" key="5">
    <source>
        <dbReference type="SAM" id="MobiDB-lite"/>
    </source>
</evidence>
<evidence type="ECO:0000256" key="2">
    <source>
        <dbReference type="ARBA" id="ARBA00022737"/>
    </source>
</evidence>
<feature type="region of interest" description="Disordered" evidence="5">
    <location>
        <begin position="1005"/>
        <end position="1033"/>
    </location>
</feature>
<evidence type="ECO:0000259" key="6">
    <source>
        <dbReference type="SMART" id="SM00237"/>
    </source>
</evidence>
<evidence type="ECO:0000256" key="4">
    <source>
        <dbReference type="ARBA" id="ARBA00023065"/>
    </source>
</evidence>
<feature type="domain" description="Calx-beta" evidence="6">
    <location>
        <begin position="516"/>
        <end position="620"/>
    </location>
</feature>
<evidence type="ECO:0000256" key="1">
    <source>
        <dbReference type="ARBA" id="ARBA00022729"/>
    </source>
</evidence>
<feature type="region of interest" description="Disordered" evidence="5">
    <location>
        <begin position="503"/>
        <end position="525"/>
    </location>
</feature>
<keyword evidence="2" id="KW-0677">Repeat</keyword>
<feature type="domain" description="Calx-beta" evidence="6">
    <location>
        <begin position="1254"/>
        <end position="1354"/>
    </location>
</feature>
<comment type="caution">
    <text evidence="7">The sequence shown here is derived from an EMBL/GenBank/DDBJ whole genome shotgun (WGS) entry which is preliminary data.</text>
</comment>
<keyword evidence="8" id="KW-1185">Reference proteome</keyword>
<dbReference type="EMBL" id="JAVBIK010000001">
    <property type="protein sequence ID" value="MDT7519165.1"/>
    <property type="molecule type" value="Genomic_DNA"/>
</dbReference>
<dbReference type="Pfam" id="PF03160">
    <property type="entry name" value="Calx-beta"/>
    <property type="match status" value="7"/>
</dbReference>
<keyword evidence="4" id="KW-0813">Transport</keyword>
<dbReference type="SMART" id="SM00237">
    <property type="entry name" value="Calx_beta"/>
    <property type="match status" value="7"/>
</dbReference>
<dbReference type="NCBIfam" id="NF033682">
    <property type="entry name" value="retention_LapA"/>
    <property type="match status" value="1"/>
</dbReference>
<name>A0ABU3KN42_9BURK</name>
<feature type="compositionally biased region" description="Low complexity" evidence="5">
    <location>
        <begin position="883"/>
        <end position="897"/>
    </location>
</feature>
<evidence type="ECO:0000313" key="8">
    <source>
        <dbReference type="Proteomes" id="UP001321700"/>
    </source>
</evidence>
<evidence type="ECO:0000256" key="3">
    <source>
        <dbReference type="ARBA" id="ARBA00022837"/>
    </source>
</evidence>
<proteinExistence type="predicted"/>
<keyword evidence="1" id="KW-0732">Signal</keyword>
<feature type="domain" description="Calx-beta" evidence="6">
    <location>
        <begin position="1137"/>
        <end position="1239"/>
    </location>
</feature>
<dbReference type="InterPro" id="IPR051171">
    <property type="entry name" value="CaCA"/>
</dbReference>
<dbReference type="RefSeq" id="WP_313874862.1">
    <property type="nucleotide sequence ID" value="NZ_JAVBIK010000001.1"/>
</dbReference>
<dbReference type="PANTHER" id="PTHR11878:SF65">
    <property type="entry name" value="NA_CA-EXCHANGE PROTEIN, ISOFORM G"/>
    <property type="match status" value="1"/>
</dbReference>
<feature type="compositionally biased region" description="Low complexity" evidence="5">
    <location>
        <begin position="507"/>
        <end position="521"/>
    </location>
</feature>
<sequence>MATSQVSAQARGVVVILQGNAWVVSPDGTKRALKVGDEIQEGQVVITENGTRLELALPNGQAISLEAGRELLIDANLLGLSPTDATEAALRDLNSGSAAIEQIIASGGDLSTQLEATAAGLSGGDASDSHSFVRVMRINESVGTASIDRGADTQETVFVQENAATPAAPSIASISSPAQTEGNTLVFNVALNASSSVVSTFSFNLGGGSAINSDYGSPTFSNGVTFDPIGKTISVPPGVIDFTVSVPTTNDSVFEGNESVPIEIGGVTGTGTILDNDTPSLVITGPATVNEAAGTLTYTVTLSNAASAPITVAYNAASGTATSGTDFASTSGTLTFAPGVTSQTFTVAITNDTTFEGAENFSVNLSAPTGGATIATGTVTTTIRDDGTGSPPGGPTDNDTPVLSVANISVAEGASAVFTVSISNPSTSPVVFTPSLASGSATLGTDTAAASNLEFNSGTVASPVWTPVTGDVTIPAGATSVQLRLATTDDVISEGNESFSLTATPVSGATTTPASGTATITDNDGTPQFSINDVTVNEGAGTISFTVTLSNPGASALTVDYATASGTASVGGAGSDVTAGTSALAGTLTFAPGVLTQTVTLNVTNDTVYEVSEAFTVNLSNASAGSAIADNSGSGTIKDDGTGSPPGGPTDNDAPSLVITGPATVNEAAGTLTYTVTLSNAASAPITVAYNAASGTATSGTDFASTSGTLTFAPGVTSQTFTVAITNDTTFEGAENFSVNLSAPTGGATIATGTVTTTIRDDGTGSPPGGPTDNDTPVLSVANISVAEGASAVFTVSISNPSTSPVVFTPSLASGSATLGTDTAAASNLEFNSGTVASPVWTPVTGDVTIPAGATSVQLRLATTDDVISEGNESFSLTATPVSGATTTPASGTATITDNDGTPQFSINDVTVNEGAGTISFTVTLSNPGASALTVDYATASGTASVGGAGSDVTAGTSALAGTLTFAPGVLTQTVTLNVTNDTVYEVSEAFTVNLSNASAGSAIADNSGSGTIKDDGTGSPPGGPTDNDQPTVAVSVSPASVAEDGATNLVYTFTLSNPSAFATTVNYTLSGSATNGTDYTGSAVTGTVTIPAGSTTATITIDPTADTTFEGNETVIATITSATSNAVALTATTAAATGTITNDDTAPVVSIAVTPSTIAEDAAAGNVMTYTVSLSNPSSVDTVVTYTLTGSATEGTDYVTAATRTVTILAGQTSATFTVDPTSDTVFESNESVIATVTNATGGATVSATNNVATGTITDNDQPTVAVSVSPASVAEDGATNLVYTFTLSNPSAFATTVNYTLSGSATNGTDYTGSAVTGTVTIPAGSTTATITIDPTADTTFEGNETVIATITSATSNAVALTATTAAATGTITNDDFAPVLDLDTNNSSTATGANFITSYTENGAPVSISDSDITITDANGTNLASATITLTNAQTGDILAVGSLPPGIAASIAGNVITLTGNASLANYQDAIRAITFATTSENPSTVARTIEVVVNDGANASNTAVTTINVVSVNDAPIVINQSANVSEEGLATSLADTTGSPDTTNLKTVSGTLVSTDVDSPSATWSFTSAPSGITSNGVAVVWTLSGQTYTGRAGSVDVATISLTSGGNYTFDLLAPIDHTGAGEDVRALNFVVNANDGALSGSGTLTINVEDDSPSARAVSHNIYVGVDALSVNTLQAGFINAVLDSGTAIAATEGGDTDAVKRSLDLIQLWNANAAWI</sequence>
<dbReference type="InterPro" id="IPR003644">
    <property type="entry name" value="Calx_beta"/>
</dbReference>
<gene>
    <name evidence="7" type="ORF">RAE19_10655</name>
</gene>
<accession>A0ABU3KN42</accession>
<evidence type="ECO:0000313" key="7">
    <source>
        <dbReference type="EMBL" id="MDT7519165.1"/>
    </source>
</evidence>
<feature type="domain" description="Calx-beta" evidence="6">
    <location>
        <begin position="651"/>
        <end position="742"/>
    </location>
</feature>